<evidence type="ECO:0000313" key="1">
    <source>
        <dbReference type="EMBL" id="KII60334.1"/>
    </source>
</evidence>
<comment type="caution">
    <text evidence="1">The sequence shown here is derived from an EMBL/GenBank/DDBJ whole genome shotgun (WGS) entry which is preliminary data.</text>
</comment>
<evidence type="ECO:0000313" key="2">
    <source>
        <dbReference type="Proteomes" id="UP000031668"/>
    </source>
</evidence>
<dbReference type="Proteomes" id="UP000031668">
    <property type="component" value="Unassembled WGS sequence"/>
</dbReference>
<reference evidence="1 2" key="1">
    <citation type="journal article" date="2014" name="Genome Biol. Evol.">
        <title>The genome of the myxosporean Thelohanellus kitauei shows adaptations to nutrient acquisition within its fish host.</title>
        <authorList>
            <person name="Yang Y."/>
            <person name="Xiong J."/>
            <person name="Zhou Z."/>
            <person name="Huo F."/>
            <person name="Miao W."/>
            <person name="Ran C."/>
            <person name="Liu Y."/>
            <person name="Zhang J."/>
            <person name="Feng J."/>
            <person name="Wang M."/>
            <person name="Wang M."/>
            <person name="Wang L."/>
            <person name="Yao B."/>
        </authorList>
    </citation>
    <scope>NUCLEOTIDE SEQUENCE [LARGE SCALE GENOMIC DNA]</scope>
    <source>
        <strain evidence="1">Wuqing</strain>
    </source>
</reference>
<name>A0A0C2M7J3_THEKT</name>
<sequence length="142" mass="16286">MPIGLFALTYSGTLTYERPTYQFFEIRIGEQVIFFALSYERDSRYEQGTTDLNFFYQSSDKFVMKVDFEKYCVWRNISHNLINIGCSYILTPGRKSTCFQELKQLYGNTLAMLRASSGTSVDSFITAVHPALIKAPKAAIRD</sequence>
<protein>
    <submittedName>
        <fullName evidence="1">Uncharacterized protein</fullName>
    </submittedName>
</protein>
<dbReference type="AlphaFoldDB" id="A0A0C2M7J3"/>
<gene>
    <name evidence="1" type="ORF">RF11_10072</name>
</gene>
<accession>A0A0C2M7J3</accession>
<keyword evidence="2" id="KW-1185">Reference proteome</keyword>
<dbReference type="EMBL" id="JWZT01005686">
    <property type="protein sequence ID" value="KII60334.1"/>
    <property type="molecule type" value="Genomic_DNA"/>
</dbReference>
<proteinExistence type="predicted"/>
<organism evidence="1 2">
    <name type="scientific">Thelohanellus kitauei</name>
    <name type="common">Myxosporean</name>
    <dbReference type="NCBI Taxonomy" id="669202"/>
    <lineage>
        <taxon>Eukaryota</taxon>
        <taxon>Metazoa</taxon>
        <taxon>Cnidaria</taxon>
        <taxon>Myxozoa</taxon>
        <taxon>Myxosporea</taxon>
        <taxon>Bivalvulida</taxon>
        <taxon>Platysporina</taxon>
        <taxon>Myxobolidae</taxon>
        <taxon>Thelohanellus</taxon>
    </lineage>
</organism>